<dbReference type="SUPFAM" id="SSF110849">
    <property type="entry name" value="ParB/Sulfiredoxin"/>
    <property type="match status" value="1"/>
</dbReference>
<dbReference type="PANTHER" id="PTHR33375">
    <property type="entry name" value="CHROMOSOME-PARTITIONING PROTEIN PARB-RELATED"/>
    <property type="match status" value="1"/>
</dbReference>
<dbReference type="Gene3D" id="3.90.1530.30">
    <property type="match status" value="1"/>
</dbReference>
<keyword evidence="1" id="KW-0159">Chromosome partition</keyword>
<evidence type="ECO:0000256" key="1">
    <source>
        <dbReference type="ARBA" id="ARBA00022829"/>
    </source>
</evidence>
<accession>A0A645B066</accession>
<dbReference type="Pfam" id="PF17762">
    <property type="entry name" value="HTH_ParB"/>
    <property type="match status" value="1"/>
</dbReference>
<dbReference type="InterPro" id="IPR036086">
    <property type="entry name" value="ParB/Sulfiredoxin_sf"/>
</dbReference>
<dbReference type="InterPro" id="IPR041468">
    <property type="entry name" value="HTH_ParB/Spo0J"/>
</dbReference>
<dbReference type="AlphaFoldDB" id="A0A645B066"/>
<reference evidence="3" key="1">
    <citation type="submission" date="2019-08" db="EMBL/GenBank/DDBJ databases">
        <authorList>
            <person name="Kucharzyk K."/>
            <person name="Murdoch R.W."/>
            <person name="Higgins S."/>
            <person name="Loffler F."/>
        </authorList>
    </citation>
    <scope>NUCLEOTIDE SEQUENCE</scope>
</reference>
<dbReference type="InterPro" id="IPR004437">
    <property type="entry name" value="ParB/RepB/Spo0J"/>
</dbReference>
<dbReference type="InterPro" id="IPR050336">
    <property type="entry name" value="Chromosome_partition/occlusion"/>
</dbReference>
<dbReference type="EMBL" id="VSSQ01016760">
    <property type="protein sequence ID" value="MPM58436.1"/>
    <property type="molecule type" value="Genomic_DNA"/>
</dbReference>
<dbReference type="GO" id="GO:0003677">
    <property type="term" value="F:DNA binding"/>
    <property type="evidence" value="ECO:0007669"/>
    <property type="project" value="InterPro"/>
</dbReference>
<dbReference type="InterPro" id="IPR003115">
    <property type="entry name" value="ParB_N"/>
</dbReference>
<dbReference type="Gene3D" id="1.10.10.2830">
    <property type="match status" value="1"/>
</dbReference>
<evidence type="ECO:0000259" key="2">
    <source>
        <dbReference type="SMART" id="SM00470"/>
    </source>
</evidence>
<dbReference type="Pfam" id="PF02195">
    <property type="entry name" value="ParB_N"/>
    <property type="match status" value="1"/>
</dbReference>
<proteinExistence type="predicted"/>
<dbReference type="GO" id="GO:0007059">
    <property type="term" value="P:chromosome segregation"/>
    <property type="evidence" value="ECO:0007669"/>
    <property type="project" value="UniProtKB-KW"/>
</dbReference>
<evidence type="ECO:0000313" key="3">
    <source>
        <dbReference type="EMBL" id="MPM58436.1"/>
    </source>
</evidence>
<organism evidence="3">
    <name type="scientific">bioreactor metagenome</name>
    <dbReference type="NCBI Taxonomy" id="1076179"/>
    <lineage>
        <taxon>unclassified sequences</taxon>
        <taxon>metagenomes</taxon>
        <taxon>ecological metagenomes</taxon>
    </lineage>
</organism>
<dbReference type="GO" id="GO:0005694">
    <property type="term" value="C:chromosome"/>
    <property type="evidence" value="ECO:0007669"/>
    <property type="project" value="TreeGrafter"/>
</dbReference>
<protein>
    <submittedName>
        <fullName evidence="3">Nucleoid occlusion protein</fullName>
    </submittedName>
</protein>
<dbReference type="SMART" id="SM00470">
    <property type="entry name" value="ParB"/>
    <property type="match status" value="1"/>
</dbReference>
<dbReference type="PANTHER" id="PTHR33375:SF1">
    <property type="entry name" value="CHROMOSOME-PARTITIONING PROTEIN PARB-RELATED"/>
    <property type="match status" value="1"/>
</dbReference>
<dbReference type="SUPFAM" id="SSF109709">
    <property type="entry name" value="KorB DNA-binding domain-like"/>
    <property type="match status" value="1"/>
</dbReference>
<sequence length="303" mass="33752">MAVRKIDFTQKKQATGDTQAALVAMLSRPVTMAGVGQIVPLAIDLLDDYPKQARTFGMRELEELSEDIKQRGITEPIHVRPKGTRYEILAGHRRRTAAAMAGLAEVPCVIAEVDDADADLIFSENVFQRKRLLPSERARAYKIMVEAAATKTGKKTLPISEVAAVAGTNRKEIYRYLRLTLLTDELLQLVDEEAVSMVAGVQLAALTQQQQQLLLDVMDENGLETVSVKQAEKLAAKQQEQQGLSAVQMRAILLPPKSRKQPVLRIKFERLQDFFTESQTTSEIEQEIVTALTYYRQQNGGTV</sequence>
<dbReference type="NCBIfam" id="TIGR00180">
    <property type="entry name" value="parB_part"/>
    <property type="match status" value="1"/>
</dbReference>
<gene>
    <name evidence="3" type="primary">noc_36</name>
    <name evidence="3" type="ORF">SDC9_105267</name>
</gene>
<name>A0A645B066_9ZZZZ</name>
<feature type="domain" description="ParB-like N-terminal" evidence="2">
    <location>
        <begin position="39"/>
        <end position="126"/>
    </location>
</feature>
<comment type="caution">
    <text evidence="3">The sequence shown here is derived from an EMBL/GenBank/DDBJ whole genome shotgun (WGS) entry which is preliminary data.</text>
</comment>